<dbReference type="EMBL" id="UINC01198684">
    <property type="protein sequence ID" value="SVE16755.1"/>
    <property type="molecule type" value="Genomic_DNA"/>
</dbReference>
<proteinExistence type="predicted"/>
<gene>
    <name evidence="1" type="ORF">METZ01_LOCUS469609</name>
</gene>
<evidence type="ECO:0000313" key="1">
    <source>
        <dbReference type="EMBL" id="SVE16755.1"/>
    </source>
</evidence>
<feature type="non-terminal residue" evidence="1">
    <location>
        <position position="118"/>
    </location>
</feature>
<accession>A0A383BBE5</accession>
<protein>
    <submittedName>
        <fullName evidence="1">Uncharacterized protein</fullName>
    </submittedName>
</protein>
<organism evidence="1">
    <name type="scientific">marine metagenome</name>
    <dbReference type="NCBI Taxonomy" id="408172"/>
    <lineage>
        <taxon>unclassified sequences</taxon>
        <taxon>metagenomes</taxon>
        <taxon>ecological metagenomes</taxon>
    </lineage>
</organism>
<name>A0A383BBE5_9ZZZZ</name>
<sequence>MVLFSLLVKNFTAEISTFVYIFSRSKAIERIRGELLRLLNRLLGYLHAAVLLTGCGPGGGSSVATNSDLQTPSVGSGVDTSDEMFVPNQVLDIDIQMDAGDYDVMRIEGRSLPRVFSG</sequence>
<dbReference type="AlphaFoldDB" id="A0A383BBE5"/>
<reference evidence="1" key="1">
    <citation type="submission" date="2018-05" db="EMBL/GenBank/DDBJ databases">
        <authorList>
            <person name="Lanie J.A."/>
            <person name="Ng W.-L."/>
            <person name="Kazmierczak K.M."/>
            <person name="Andrzejewski T.M."/>
            <person name="Davidsen T.M."/>
            <person name="Wayne K.J."/>
            <person name="Tettelin H."/>
            <person name="Glass J.I."/>
            <person name="Rusch D."/>
            <person name="Podicherti R."/>
            <person name="Tsui H.-C.T."/>
            <person name="Winkler M.E."/>
        </authorList>
    </citation>
    <scope>NUCLEOTIDE SEQUENCE</scope>
</reference>